<evidence type="ECO:0000313" key="1">
    <source>
        <dbReference type="Proteomes" id="UP000887579"/>
    </source>
</evidence>
<dbReference type="WBParaSite" id="ES5_v2.g11788.t1">
    <property type="protein sequence ID" value="ES5_v2.g11788.t1"/>
    <property type="gene ID" value="ES5_v2.g11788"/>
</dbReference>
<proteinExistence type="predicted"/>
<accession>A0AC34F3X3</accession>
<organism evidence="1 2">
    <name type="scientific">Panagrolaimus sp. ES5</name>
    <dbReference type="NCBI Taxonomy" id="591445"/>
    <lineage>
        <taxon>Eukaryota</taxon>
        <taxon>Metazoa</taxon>
        <taxon>Ecdysozoa</taxon>
        <taxon>Nematoda</taxon>
        <taxon>Chromadorea</taxon>
        <taxon>Rhabditida</taxon>
        <taxon>Tylenchina</taxon>
        <taxon>Panagrolaimomorpha</taxon>
        <taxon>Panagrolaimoidea</taxon>
        <taxon>Panagrolaimidae</taxon>
        <taxon>Panagrolaimus</taxon>
    </lineage>
</organism>
<name>A0AC34F3X3_9BILA</name>
<reference evidence="2" key="1">
    <citation type="submission" date="2022-11" db="UniProtKB">
        <authorList>
            <consortium name="WormBaseParasite"/>
        </authorList>
    </citation>
    <scope>IDENTIFICATION</scope>
</reference>
<sequence length="196" mass="21468">MKSLIIIVLFCCCCIELSHQRYLSRKDDATAVVVENGHVIAKRDLGDDFFNTLIEKGKSLFSDDDENNSDNDKPASVSSVNHDSNDKLADNRDRTSDSTSNSDNSHSHVASTKSEDDDSLIDEKTFKTILQKVISYASSSDSDNQNQDDTTHNTESGKTSDGNDSDDLSEKLGNILIREGIKIGIAELASSFLGKK</sequence>
<evidence type="ECO:0000313" key="2">
    <source>
        <dbReference type="WBParaSite" id="ES5_v2.g11788.t1"/>
    </source>
</evidence>
<dbReference type="Proteomes" id="UP000887579">
    <property type="component" value="Unplaced"/>
</dbReference>
<protein>
    <submittedName>
        <fullName evidence="2">Uncharacterized protein</fullName>
    </submittedName>
</protein>